<dbReference type="Gene3D" id="3.30.70.1430">
    <property type="entry name" value="Multidrug efflux transporter AcrB pore domain"/>
    <property type="match status" value="2"/>
</dbReference>
<dbReference type="SUPFAM" id="SSF82693">
    <property type="entry name" value="Multidrug efflux transporter AcrB pore domain, PN1, PN2, PC1 and PC2 subdomains"/>
    <property type="match status" value="2"/>
</dbReference>
<feature type="transmembrane region" description="Helical" evidence="1">
    <location>
        <begin position="12"/>
        <end position="29"/>
    </location>
</feature>
<evidence type="ECO:0000256" key="1">
    <source>
        <dbReference type="SAM" id="Phobius"/>
    </source>
</evidence>
<dbReference type="Pfam" id="PF00873">
    <property type="entry name" value="ACR_tran"/>
    <property type="match status" value="1"/>
</dbReference>
<feature type="transmembrane region" description="Helical" evidence="1">
    <location>
        <begin position="984"/>
        <end position="1007"/>
    </location>
</feature>
<dbReference type="Proteomes" id="UP000640583">
    <property type="component" value="Unassembled WGS sequence"/>
</dbReference>
<dbReference type="InterPro" id="IPR027463">
    <property type="entry name" value="AcrB_DN_DC_subdom"/>
</dbReference>
<dbReference type="Gene3D" id="3.30.70.1440">
    <property type="entry name" value="Multidrug efflux transporter AcrB pore domain"/>
    <property type="match status" value="1"/>
</dbReference>
<dbReference type="RefSeq" id="WP_228847995.1">
    <property type="nucleotide sequence ID" value="NZ_JADCKQ010000003.1"/>
</dbReference>
<keyword evidence="3" id="KW-1185">Reference proteome</keyword>
<dbReference type="SUPFAM" id="SSF82866">
    <property type="entry name" value="Multidrug efflux transporter AcrB transmembrane domain"/>
    <property type="match status" value="2"/>
</dbReference>
<dbReference type="Gene3D" id="3.30.70.1320">
    <property type="entry name" value="Multidrug efflux transporter AcrB pore domain like"/>
    <property type="match status" value="1"/>
</dbReference>
<gene>
    <name evidence="2" type="ORF">H1D41_05795</name>
</gene>
<dbReference type="Gene3D" id="1.20.1640.10">
    <property type="entry name" value="Multidrug efflux transporter AcrB transmembrane domain"/>
    <property type="match status" value="2"/>
</dbReference>
<dbReference type="Gene3D" id="3.30.2090.10">
    <property type="entry name" value="Multidrug efflux transporter AcrB TolC docking domain, DN and DC subdomains"/>
    <property type="match status" value="2"/>
</dbReference>
<name>A0A8J7LVB9_9RHOB</name>
<sequence length="1016" mass="109821">MSIAEFSIRNRLIAAIVILGSLLGGWIAYEKMPRFEDPEFTIRTVEVFTQYPGATPEEVANEVSEVLESEFQQMQEVEEVRSVSTDGLSRLSIDIKFDFSPNKDSLQLIYTKIRNRARDAARQLPPGASDPIVNDDFADVYGLYYVLTSDGFSPREMHEYAKNLRRALLTVDGVGKVSIQGALNEAIYIEFSQEQIAAAGTSVDQIFNQLSKHSSVAAAGEASLDGRRLTIQLPPTTETITALENTIVSVGNDGRVLRLRDMASVTRGYQDPPQQLMRYNGLPALGIGVSAVSGENIVRVGGLVNARLAEMESERPIGLELETYYDQAGIVDLSVKDFAVNVAMALAIVLVTLGIFMGIGPAVVIGGVLVLTIAATLTVMYLWGVPMHRISLGALIIALGMLVDNAIVVTEGILIGVKAGKKKLDVAIDIVAKTKWPLLGGTIVGIIAFAPIGFAPGATAEFTGDLFWVIFISLSFSWIFAITAVPLFADILFKESKGEVEVKPEGVFMRGYKAFMVVVLRLKYLVLAGAVGAFVLAVMGFAYVIPGFFPASTSPQIVVDYRLPEGADIQQTDADIQVIEDFVGGLENVSDVHALVGSGTLRFMLVYAPESANAAYGQLLIKVSEYEAIDHLIPEIQTWLDQNMPDSQAKVWRFQLGPGGGSKIEAEFHGPDPKVLHELAAEATAIMAANPDAISVKTDWYNPVPVIEPVINEVRARRLGITREDIANAINISFSGRTMGTFRDGDTLIPIIQRAPERERRGIDSMGSIQIASQVTGATVPLDQLVDGYRTIWRDAMEIRVNRVPVITAQSDPASGVLAGDLQKALQADIEAIELPAGYSMKWSGEFGDSAEANEDLASTIPVGFVAMVLTVVLLFNAIRQPVLIFLTMPLSIIGVVIGLLVMGVPMEFMAILGVLSLSGLLIKNAIVLVDQMDLEIGEGMPRFDAVVDSAASRVRPVMMGSLTTVLGVLPLLGDAFFKSMAVVLIFGLSFATLLTLIVVPVLYVIFFRIKATERA</sequence>
<dbReference type="GO" id="GO:0042910">
    <property type="term" value="F:xenobiotic transmembrane transporter activity"/>
    <property type="evidence" value="ECO:0007669"/>
    <property type="project" value="TreeGrafter"/>
</dbReference>
<dbReference type="PANTHER" id="PTHR32063">
    <property type="match status" value="1"/>
</dbReference>
<dbReference type="GO" id="GO:0005886">
    <property type="term" value="C:plasma membrane"/>
    <property type="evidence" value="ECO:0007669"/>
    <property type="project" value="TreeGrafter"/>
</dbReference>
<feature type="transmembrane region" description="Helical" evidence="1">
    <location>
        <begin position="436"/>
        <end position="454"/>
    </location>
</feature>
<keyword evidence="1" id="KW-1133">Transmembrane helix</keyword>
<keyword evidence="1" id="KW-0472">Membrane</keyword>
<feature type="transmembrane region" description="Helical" evidence="1">
    <location>
        <begin position="338"/>
        <end position="356"/>
    </location>
</feature>
<feature type="transmembrane region" description="Helical" evidence="1">
    <location>
        <begin position="883"/>
        <end position="903"/>
    </location>
</feature>
<feature type="transmembrane region" description="Helical" evidence="1">
    <location>
        <begin position="466"/>
        <end position="489"/>
    </location>
</feature>
<feature type="transmembrane region" description="Helical" evidence="1">
    <location>
        <begin position="390"/>
        <end position="415"/>
    </location>
</feature>
<evidence type="ECO:0000313" key="2">
    <source>
        <dbReference type="EMBL" id="MBI1493147.1"/>
    </source>
</evidence>
<dbReference type="AlphaFoldDB" id="A0A8J7LVB9"/>
<evidence type="ECO:0000313" key="3">
    <source>
        <dbReference type="Proteomes" id="UP000640583"/>
    </source>
</evidence>
<dbReference type="PANTHER" id="PTHR32063:SF18">
    <property type="entry name" value="CATION EFFLUX SYSTEM PROTEIN"/>
    <property type="match status" value="1"/>
</dbReference>
<dbReference type="SUPFAM" id="SSF82714">
    <property type="entry name" value="Multidrug efflux transporter AcrB TolC docking domain, DN and DC subdomains"/>
    <property type="match status" value="2"/>
</dbReference>
<proteinExistence type="predicted"/>
<feature type="transmembrane region" description="Helical" evidence="1">
    <location>
        <begin position="958"/>
        <end position="978"/>
    </location>
</feature>
<comment type="caution">
    <text evidence="2">The sequence shown here is derived from an EMBL/GenBank/DDBJ whole genome shotgun (WGS) entry which is preliminary data.</text>
</comment>
<dbReference type="EMBL" id="JADCKQ010000003">
    <property type="protein sequence ID" value="MBI1493147.1"/>
    <property type="molecule type" value="Genomic_DNA"/>
</dbReference>
<feature type="transmembrane region" description="Helical" evidence="1">
    <location>
        <begin position="857"/>
        <end position="876"/>
    </location>
</feature>
<feature type="transmembrane region" description="Helical" evidence="1">
    <location>
        <begin position="524"/>
        <end position="545"/>
    </location>
</feature>
<feature type="transmembrane region" description="Helical" evidence="1">
    <location>
        <begin position="909"/>
        <end position="930"/>
    </location>
</feature>
<reference evidence="2" key="1">
    <citation type="submission" date="2020-10" db="EMBL/GenBank/DDBJ databases">
        <title>Paenihalocynthiibacter styelae gen. nov., sp. nov., isolated from stalked sea squirt Styela clava.</title>
        <authorList>
            <person name="Kim Y.-O."/>
            <person name="Yoon J.-H."/>
        </authorList>
    </citation>
    <scope>NUCLEOTIDE SEQUENCE</scope>
    <source>
        <strain evidence="2">MYP1-1</strain>
    </source>
</reference>
<dbReference type="InterPro" id="IPR001036">
    <property type="entry name" value="Acrflvin-R"/>
</dbReference>
<dbReference type="PRINTS" id="PR00702">
    <property type="entry name" value="ACRIFLAVINRP"/>
</dbReference>
<protein>
    <submittedName>
        <fullName evidence="2">Efflux RND transporter permease subunit</fullName>
    </submittedName>
</protein>
<feature type="transmembrane region" description="Helical" evidence="1">
    <location>
        <begin position="363"/>
        <end position="384"/>
    </location>
</feature>
<organism evidence="2 3">
    <name type="scientific">Halocynthiibacter styelae</name>
    <dbReference type="NCBI Taxonomy" id="2761955"/>
    <lineage>
        <taxon>Bacteria</taxon>
        <taxon>Pseudomonadati</taxon>
        <taxon>Pseudomonadota</taxon>
        <taxon>Alphaproteobacteria</taxon>
        <taxon>Rhodobacterales</taxon>
        <taxon>Paracoccaceae</taxon>
        <taxon>Halocynthiibacter</taxon>
    </lineage>
</organism>
<accession>A0A8J7LVB9</accession>
<keyword evidence="1" id="KW-0812">Transmembrane</keyword>